<dbReference type="Proteomes" id="UP000636891">
    <property type="component" value="Unassembled WGS sequence"/>
</dbReference>
<dbReference type="PANTHER" id="PTHR48090">
    <property type="entry name" value="UNDECAPRENYL-PHOSPHATE 4-DEOXY-4-FORMAMIDO-L-ARABINOSE TRANSFERASE-RELATED"/>
    <property type="match status" value="1"/>
</dbReference>
<evidence type="ECO:0000256" key="1">
    <source>
        <dbReference type="ARBA" id="ARBA00022475"/>
    </source>
</evidence>
<organism evidence="10 11">
    <name type="scientific">Alistipes hominis</name>
    <dbReference type="NCBI Taxonomy" id="2763015"/>
    <lineage>
        <taxon>Bacteria</taxon>
        <taxon>Pseudomonadati</taxon>
        <taxon>Bacteroidota</taxon>
        <taxon>Bacteroidia</taxon>
        <taxon>Bacteroidales</taxon>
        <taxon>Rikenellaceae</taxon>
        <taxon>Alistipes</taxon>
    </lineage>
</organism>
<gene>
    <name evidence="10" type="ORF">H8S08_03115</name>
</gene>
<dbReference type="InterPro" id="IPR001173">
    <property type="entry name" value="Glyco_trans_2-like"/>
</dbReference>
<dbReference type="InterPro" id="IPR050256">
    <property type="entry name" value="Glycosyltransferase_2"/>
</dbReference>
<keyword evidence="6 8" id="KW-1133">Transmembrane helix</keyword>
<keyword evidence="1" id="KW-1003">Cell membrane</keyword>
<feature type="transmembrane region" description="Helical" evidence="8">
    <location>
        <begin position="280"/>
        <end position="304"/>
    </location>
</feature>
<proteinExistence type="predicted"/>
<accession>A0ABR7CK37</accession>
<feature type="transmembrane region" description="Helical" evidence="8">
    <location>
        <begin position="237"/>
        <end position="260"/>
    </location>
</feature>
<evidence type="ECO:0000313" key="10">
    <source>
        <dbReference type="EMBL" id="MBC5616008.1"/>
    </source>
</evidence>
<dbReference type="PANTHER" id="PTHR48090:SF3">
    <property type="entry name" value="UNDECAPRENYL-PHOSPHATE 4-DEOXY-4-FORMAMIDO-L-ARABINOSE TRANSFERASE"/>
    <property type="match status" value="1"/>
</dbReference>
<dbReference type="EMBL" id="JACOOK010000001">
    <property type="protein sequence ID" value="MBC5616008.1"/>
    <property type="molecule type" value="Genomic_DNA"/>
</dbReference>
<evidence type="ECO:0000256" key="3">
    <source>
        <dbReference type="ARBA" id="ARBA00022679"/>
    </source>
</evidence>
<keyword evidence="4 8" id="KW-0812">Transmembrane</keyword>
<sequence length="327" mass="37206">MLENNPNISIVVPLYNEEESLPELLAWIERVMAENRFSYEVIFVDDGSNDRSWEVIRSLHDANPCVRAIRFRRNYGKSAGLYCGFEAARGDVVITMDADLQDSPDEIPELYRMVTEEGYDLVSGWKKRRFDPVGKTLPSKFFNGTARLASGIKLHDFNCGLKAYRNQVVKSIEVYGEMHRFIPFLAKQAGFKRIGEKVVHHRARKYGVSKFGWERMIKGYLDLITVLFMTRFGKSPMYFFGGLGTLMFLVGGATTVWVIAEKLYKQAHLIPVRGATDQPLFYIAMGAVVIGVQLFLAGFIGELISRNSGDRNRYLIDEKLQNKSVSQ</sequence>
<keyword evidence="11" id="KW-1185">Reference proteome</keyword>
<feature type="domain" description="Glycosyltransferase 2-like" evidence="9">
    <location>
        <begin position="9"/>
        <end position="171"/>
    </location>
</feature>
<evidence type="ECO:0000313" key="11">
    <source>
        <dbReference type="Proteomes" id="UP000636891"/>
    </source>
</evidence>
<reference evidence="10 11" key="1">
    <citation type="submission" date="2020-08" db="EMBL/GenBank/DDBJ databases">
        <title>Genome public.</title>
        <authorList>
            <person name="Liu C."/>
            <person name="Sun Q."/>
        </authorList>
    </citation>
    <scope>NUCLEOTIDE SEQUENCE [LARGE SCALE GENOMIC DNA]</scope>
    <source>
        <strain evidence="10 11">New-7</strain>
    </source>
</reference>
<evidence type="ECO:0000256" key="6">
    <source>
        <dbReference type="ARBA" id="ARBA00022989"/>
    </source>
</evidence>
<dbReference type="Gene3D" id="3.90.550.10">
    <property type="entry name" value="Spore Coat Polysaccharide Biosynthesis Protein SpsA, Chain A"/>
    <property type="match status" value="1"/>
</dbReference>
<keyword evidence="7 8" id="KW-0472">Membrane</keyword>
<dbReference type="SUPFAM" id="SSF53448">
    <property type="entry name" value="Nucleotide-diphospho-sugar transferases"/>
    <property type="match status" value="1"/>
</dbReference>
<evidence type="ECO:0000256" key="8">
    <source>
        <dbReference type="SAM" id="Phobius"/>
    </source>
</evidence>
<keyword evidence="5" id="KW-0448">Lipopolysaccharide biosynthesis</keyword>
<evidence type="ECO:0000256" key="4">
    <source>
        <dbReference type="ARBA" id="ARBA00022692"/>
    </source>
</evidence>
<evidence type="ECO:0000259" key="9">
    <source>
        <dbReference type="Pfam" id="PF00535"/>
    </source>
</evidence>
<dbReference type="RefSeq" id="WP_118657121.1">
    <property type="nucleotide sequence ID" value="NZ_JACOOK010000001.1"/>
</dbReference>
<dbReference type="CDD" id="cd04187">
    <property type="entry name" value="DPM1_like_bac"/>
    <property type="match status" value="1"/>
</dbReference>
<evidence type="ECO:0000256" key="5">
    <source>
        <dbReference type="ARBA" id="ARBA00022985"/>
    </source>
</evidence>
<comment type="caution">
    <text evidence="10">The sequence shown here is derived from an EMBL/GenBank/DDBJ whole genome shotgun (WGS) entry which is preliminary data.</text>
</comment>
<dbReference type="Pfam" id="PF00535">
    <property type="entry name" value="Glycos_transf_2"/>
    <property type="match status" value="1"/>
</dbReference>
<evidence type="ECO:0000256" key="7">
    <source>
        <dbReference type="ARBA" id="ARBA00023136"/>
    </source>
</evidence>
<keyword evidence="2" id="KW-0328">Glycosyltransferase</keyword>
<keyword evidence="3" id="KW-0808">Transferase</keyword>
<name>A0ABR7CK37_9BACT</name>
<protein>
    <submittedName>
        <fullName evidence="10">Glycosyltransferase family 2 protein</fullName>
    </submittedName>
</protein>
<evidence type="ECO:0000256" key="2">
    <source>
        <dbReference type="ARBA" id="ARBA00022676"/>
    </source>
</evidence>
<dbReference type="InterPro" id="IPR029044">
    <property type="entry name" value="Nucleotide-diphossugar_trans"/>
</dbReference>